<organism evidence="2 3">
    <name type="scientific">Fusarium piperis</name>
    <dbReference type="NCBI Taxonomy" id="1435070"/>
    <lineage>
        <taxon>Eukaryota</taxon>
        <taxon>Fungi</taxon>
        <taxon>Dikarya</taxon>
        <taxon>Ascomycota</taxon>
        <taxon>Pezizomycotina</taxon>
        <taxon>Sordariomycetes</taxon>
        <taxon>Hypocreomycetidae</taxon>
        <taxon>Hypocreales</taxon>
        <taxon>Nectriaceae</taxon>
        <taxon>Fusarium</taxon>
        <taxon>Fusarium solani species complex</taxon>
    </lineage>
</organism>
<dbReference type="OrthoDB" id="265717at2759"/>
<sequence>MPLSTYLAHVSLVALLVSFGFHLQTTAAQDVCKTQDQPNPIFNQYPGNVTGVLNTTLAIIPIPMAVARQIIPQQYAILEHAYRALIPDFPTNMYPVLVQAGQDHDIRFQNFGIPDFSRAGFEFPFLDILGDGSSSFRWVPEQLISATNLVAIQGSQAYGTEVHPSAFNPPCDAYAMYPDGRTYFNGTSGDKFMSLQMKRINANEPSPYHISLFENITNQPSFANGSTCDQQIRLFNTSLTQAPFHPVPVRGNVKSNLGPFGYGMIFSNVAGFQVGTAFIENNYLPCEMFRGYKFPTMT</sequence>
<name>A0A9W8W494_9HYPO</name>
<evidence type="ECO:0000313" key="3">
    <source>
        <dbReference type="Proteomes" id="UP001140502"/>
    </source>
</evidence>
<keyword evidence="1" id="KW-0732">Signal</keyword>
<feature type="chain" id="PRO_5040959669" evidence="1">
    <location>
        <begin position="29"/>
        <end position="298"/>
    </location>
</feature>
<evidence type="ECO:0000313" key="2">
    <source>
        <dbReference type="EMBL" id="KAJ4309850.1"/>
    </source>
</evidence>
<accession>A0A9W8W494</accession>
<evidence type="ECO:0000256" key="1">
    <source>
        <dbReference type="SAM" id="SignalP"/>
    </source>
</evidence>
<feature type="signal peptide" evidence="1">
    <location>
        <begin position="1"/>
        <end position="28"/>
    </location>
</feature>
<proteinExistence type="predicted"/>
<gene>
    <name evidence="2" type="ORF">N0V84_011278</name>
</gene>
<comment type="caution">
    <text evidence="2">The sequence shown here is derived from an EMBL/GenBank/DDBJ whole genome shotgun (WGS) entry which is preliminary data.</text>
</comment>
<keyword evidence="3" id="KW-1185">Reference proteome</keyword>
<reference evidence="2" key="1">
    <citation type="submission" date="2022-10" db="EMBL/GenBank/DDBJ databases">
        <title>Tapping the CABI collections for fungal endophytes: first genome assemblies for Collariella, Neodidymelliopsis, Ascochyta clinopodiicola, Didymella pomorum, Didymosphaeria variabile, Neocosmospora piperis and Neocucurbitaria cava.</title>
        <authorList>
            <person name="Hill R."/>
        </authorList>
    </citation>
    <scope>NUCLEOTIDE SEQUENCE</scope>
    <source>
        <strain evidence="2">IMI 366586</strain>
    </source>
</reference>
<protein>
    <submittedName>
        <fullName evidence="2">Uncharacterized protein</fullName>
    </submittedName>
</protein>
<dbReference type="EMBL" id="JAPEUR010000409">
    <property type="protein sequence ID" value="KAJ4309850.1"/>
    <property type="molecule type" value="Genomic_DNA"/>
</dbReference>
<dbReference type="Proteomes" id="UP001140502">
    <property type="component" value="Unassembled WGS sequence"/>
</dbReference>
<dbReference type="AlphaFoldDB" id="A0A9W8W494"/>